<accession>A0A560HAF3</accession>
<dbReference type="GO" id="GO:0022857">
    <property type="term" value="F:transmembrane transporter activity"/>
    <property type="evidence" value="ECO:0007669"/>
    <property type="project" value="InterPro"/>
</dbReference>
<dbReference type="GO" id="GO:0005886">
    <property type="term" value="C:plasma membrane"/>
    <property type="evidence" value="ECO:0007669"/>
    <property type="project" value="UniProtKB-SubCell"/>
</dbReference>
<keyword evidence="5 9" id="KW-0812">Transmembrane</keyword>
<evidence type="ECO:0000256" key="4">
    <source>
        <dbReference type="ARBA" id="ARBA00022475"/>
    </source>
</evidence>
<evidence type="ECO:0000256" key="8">
    <source>
        <dbReference type="SAM" id="MobiDB-lite"/>
    </source>
</evidence>
<dbReference type="InterPro" id="IPR004638">
    <property type="entry name" value="EmrB-like"/>
</dbReference>
<dbReference type="InterPro" id="IPR020846">
    <property type="entry name" value="MFS_dom"/>
</dbReference>
<dbReference type="PANTHER" id="PTHR42718">
    <property type="entry name" value="MAJOR FACILITATOR SUPERFAMILY MULTIDRUG TRANSPORTER MFSC"/>
    <property type="match status" value="1"/>
</dbReference>
<dbReference type="CDD" id="cd17503">
    <property type="entry name" value="MFS_LmrB_MDR_like"/>
    <property type="match status" value="1"/>
</dbReference>
<evidence type="ECO:0000256" key="6">
    <source>
        <dbReference type="ARBA" id="ARBA00022989"/>
    </source>
</evidence>
<evidence type="ECO:0000256" key="9">
    <source>
        <dbReference type="SAM" id="Phobius"/>
    </source>
</evidence>
<keyword evidence="6 9" id="KW-1133">Transmembrane helix</keyword>
<evidence type="ECO:0000259" key="10">
    <source>
        <dbReference type="PROSITE" id="PS50850"/>
    </source>
</evidence>
<feature type="transmembrane region" description="Helical" evidence="9">
    <location>
        <begin position="314"/>
        <end position="333"/>
    </location>
</feature>
<keyword evidence="4" id="KW-1003">Cell membrane</keyword>
<sequence length="561" mass="59826">MAPFDNAHTHGTPAAGGNLPRTLPPARGPAPSQDGSRAALSSTPAADTVSFKTWLAVLGSVLGAFMAVLNIQIVNASLADIQGGIGAGVDDGGWIATAYLIGEIIVIPLSGFLSQVFSVRRYLITNTVLFLVFSVACAFAQNLQQMIVLRAIQGFCGGVLIPMAFTLIITLLPKSRHPLGLALFALTATFAPAIGPTIGGYLTETYGWKYIFYINLVPGVFMVAALWASLERAPLRLGLLRQGDWWGIATMAVGLASLQTVLEEGNKDDWFGSAYIMRLALIAAVALGAFLVIELKVDKPLLNLRLLARRNFGLGIVANALLGVVLYASSYLLPRYLGQIQGYNAQQIGSVMAWVGLPQLVLIPLVPMLMKRFDARWLALVGAAIFAGSNFMNIHLWLGSAADQLFWPNIVRAFGQALVMTPLSVVATGGIEKENAGSASGLFNMMRNLGGAVGIALTQTWLTKREQFHSNVMTGQVSLFGESTRQHLAMLQQKFMDHGVPDAFTAWRQAVAEVDAGIRAQAWLMAYSDAFFFLGSAMALSAVAILFLKKAAAGADAGGAH</sequence>
<feature type="transmembrane region" description="Helical" evidence="9">
    <location>
        <begin position="242"/>
        <end position="262"/>
    </location>
</feature>
<dbReference type="InterPro" id="IPR011701">
    <property type="entry name" value="MFS"/>
</dbReference>
<organism evidence="11 12">
    <name type="scientific">Nitrospirillum amazonense</name>
    <dbReference type="NCBI Taxonomy" id="28077"/>
    <lineage>
        <taxon>Bacteria</taxon>
        <taxon>Pseudomonadati</taxon>
        <taxon>Pseudomonadota</taxon>
        <taxon>Alphaproteobacteria</taxon>
        <taxon>Rhodospirillales</taxon>
        <taxon>Azospirillaceae</taxon>
        <taxon>Nitrospirillum</taxon>
    </lineage>
</organism>
<feature type="transmembrane region" description="Helical" evidence="9">
    <location>
        <begin position="210"/>
        <end position="230"/>
    </location>
</feature>
<feature type="transmembrane region" description="Helical" evidence="9">
    <location>
        <begin position="94"/>
        <end position="113"/>
    </location>
</feature>
<comment type="caution">
    <text evidence="11">The sequence shown here is derived from an EMBL/GenBank/DDBJ whole genome shotgun (WGS) entry which is preliminary data.</text>
</comment>
<feature type="region of interest" description="Disordered" evidence="8">
    <location>
        <begin position="1"/>
        <end position="40"/>
    </location>
</feature>
<feature type="transmembrane region" description="Helical" evidence="9">
    <location>
        <begin position="530"/>
        <end position="548"/>
    </location>
</feature>
<comment type="similarity">
    <text evidence="2">Belongs to the major facilitator superfamily. EmrB family.</text>
</comment>
<keyword evidence="7 9" id="KW-0472">Membrane</keyword>
<evidence type="ECO:0000313" key="11">
    <source>
        <dbReference type="EMBL" id="TWB43298.1"/>
    </source>
</evidence>
<evidence type="ECO:0000256" key="1">
    <source>
        <dbReference type="ARBA" id="ARBA00004651"/>
    </source>
</evidence>
<feature type="transmembrane region" description="Helical" evidence="9">
    <location>
        <begin position="122"/>
        <end position="141"/>
    </location>
</feature>
<protein>
    <submittedName>
        <fullName evidence="11">DHA2 family multidrug resistance protein</fullName>
    </submittedName>
</protein>
<feature type="transmembrane region" description="Helical" evidence="9">
    <location>
        <begin position="377"/>
        <end position="398"/>
    </location>
</feature>
<feature type="transmembrane region" description="Helical" evidence="9">
    <location>
        <begin position="147"/>
        <end position="172"/>
    </location>
</feature>
<evidence type="ECO:0000256" key="7">
    <source>
        <dbReference type="ARBA" id="ARBA00023136"/>
    </source>
</evidence>
<evidence type="ECO:0000256" key="2">
    <source>
        <dbReference type="ARBA" id="ARBA00008537"/>
    </source>
</evidence>
<keyword evidence="12" id="KW-1185">Reference proteome</keyword>
<proteinExistence type="inferred from homology"/>
<dbReference type="AlphaFoldDB" id="A0A560HAF3"/>
<dbReference type="Proteomes" id="UP000315751">
    <property type="component" value="Unassembled WGS sequence"/>
</dbReference>
<dbReference type="Gene3D" id="1.20.1250.20">
    <property type="entry name" value="MFS general substrate transporter like domains"/>
    <property type="match status" value="1"/>
</dbReference>
<dbReference type="FunFam" id="1.20.1720.10:FF:000016">
    <property type="entry name" value="EmrB/QacA family drug resistance transporter"/>
    <property type="match status" value="1"/>
</dbReference>
<keyword evidence="3" id="KW-0813">Transport</keyword>
<evidence type="ECO:0000313" key="12">
    <source>
        <dbReference type="Proteomes" id="UP000315751"/>
    </source>
</evidence>
<feature type="transmembrane region" description="Helical" evidence="9">
    <location>
        <begin position="274"/>
        <end position="293"/>
    </location>
</feature>
<dbReference type="PANTHER" id="PTHR42718:SF9">
    <property type="entry name" value="MAJOR FACILITATOR SUPERFAMILY MULTIDRUG TRANSPORTER MFSC"/>
    <property type="match status" value="1"/>
</dbReference>
<feature type="domain" description="Major facilitator superfamily (MFS) profile" evidence="10">
    <location>
        <begin position="56"/>
        <end position="553"/>
    </location>
</feature>
<feature type="transmembrane region" description="Helical" evidence="9">
    <location>
        <begin position="179"/>
        <end position="198"/>
    </location>
</feature>
<dbReference type="NCBIfam" id="TIGR00711">
    <property type="entry name" value="efflux_EmrB"/>
    <property type="match status" value="1"/>
</dbReference>
<evidence type="ECO:0000256" key="3">
    <source>
        <dbReference type="ARBA" id="ARBA00022448"/>
    </source>
</evidence>
<dbReference type="RefSeq" id="WP_246130253.1">
    <property type="nucleotide sequence ID" value="NZ_VITR01000005.1"/>
</dbReference>
<feature type="transmembrane region" description="Helical" evidence="9">
    <location>
        <begin position="345"/>
        <end position="365"/>
    </location>
</feature>
<evidence type="ECO:0000256" key="5">
    <source>
        <dbReference type="ARBA" id="ARBA00022692"/>
    </source>
</evidence>
<dbReference type="InterPro" id="IPR036259">
    <property type="entry name" value="MFS_trans_sf"/>
</dbReference>
<dbReference type="SUPFAM" id="SSF103473">
    <property type="entry name" value="MFS general substrate transporter"/>
    <property type="match status" value="1"/>
</dbReference>
<dbReference type="PROSITE" id="PS50850">
    <property type="entry name" value="MFS"/>
    <property type="match status" value="1"/>
</dbReference>
<feature type="transmembrane region" description="Helical" evidence="9">
    <location>
        <begin position="54"/>
        <end position="74"/>
    </location>
</feature>
<gene>
    <name evidence="11" type="ORF">FBZ90_105111</name>
</gene>
<name>A0A560HAF3_9PROT</name>
<dbReference type="EMBL" id="VITR01000005">
    <property type="protein sequence ID" value="TWB43298.1"/>
    <property type="molecule type" value="Genomic_DNA"/>
</dbReference>
<reference evidence="11 12" key="1">
    <citation type="submission" date="2019-06" db="EMBL/GenBank/DDBJ databases">
        <title>Genomic Encyclopedia of Type Strains, Phase IV (KMG-V): Genome sequencing to study the core and pangenomes of soil and plant-associated prokaryotes.</title>
        <authorList>
            <person name="Whitman W."/>
        </authorList>
    </citation>
    <scope>NUCLEOTIDE SEQUENCE [LARGE SCALE GENOMIC DNA]</scope>
    <source>
        <strain evidence="11 12">BR 11622</strain>
    </source>
</reference>
<comment type="subcellular location">
    <subcellularLocation>
        <location evidence="1">Cell membrane</location>
        <topology evidence="1">Multi-pass membrane protein</topology>
    </subcellularLocation>
</comment>
<dbReference type="Pfam" id="PF07690">
    <property type="entry name" value="MFS_1"/>
    <property type="match status" value="1"/>
</dbReference>
<dbReference type="Gene3D" id="1.20.1720.10">
    <property type="entry name" value="Multidrug resistance protein D"/>
    <property type="match status" value="1"/>
</dbReference>